<dbReference type="PANTHER" id="PTHR42742">
    <property type="entry name" value="TRANSCRIPTIONAL REPRESSOR MPRA"/>
    <property type="match status" value="1"/>
</dbReference>
<dbReference type="InterPro" id="IPR014628">
    <property type="entry name" value="Man6P_isomerase_Firm_short"/>
</dbReference>
<sequence length="315" mass="34838">MELLTFNPLYMERVWGGRGLAAKLGRSLPDNKIIGESWELVDREEAQSVVAKGSHAGKTIRQLLERSAEDILGPGRDGSKPFPILIKWLDCQDRLSLQVHPPAQIAPELGGEPKTENWYIAECDEGASLIVGLKNGVNREQFTQALADNQAEDCVHRFPVKAGDSILVESGRMHAIDAGNLILEIQQNSDTTYRVYDWGRVGLDGRPRQLHIEESLKSIDFEDYEPEALTIVPGTQVLADCKEFRIRKFELAANLPPLELAANEGARLIHVVSGQLKDQQSGTTLKKGSNYLQPYVTGVSLSAEEPATVLVTDRF</sequence>
<dbReference type="RefSeq" id="WP_308984791.1">
    <property type="nucleotide sequence ID" value="NZ_JARXIC010000010.1"/>
</dbReference>
<dbReference type="InterPro" id="IPR011051">
    <property type="entry name" value="RmlC_Cupin_sf"/>
</dbReference>
<gene>
    <name evidence="4" type="ORF">QEH59_07735</name>
</gene>
<dbReference type="Pfam" id="PF20511">
    <property type="entry name" value="PMI_typeI_cat"/>
    <property type="match status" value="1"/>
</dbReference>
<dbReference type="InterPro" id="IPR046457">
    <property type="entry name" value="PMI_typeI_cat"/>
</dbReference>
<evidence type="ECO:0000313" key="4">
    <source>
        <dbReference type="EMBL" id="MDQ8194311.1"/>
    </source>
</evidence>
<dbReference type="InterPro" id="IPR014710">
    <property type="entry name" value="RmlC-like_jellyroll"/>
</dbReference>
<evidence type="ECO:0000256" key="2">
    <source>
        <dbReference type="ARBA" id="ARBA00022833"/>
    </source>
</evidence>
<dbReference type="EMBL" id="JARXIC010000010">
    <property type="protein sequence ID" value="MDQ8194311.1"/>
    <property type="molecule type" value="Genomic_DNA"/>
</dbReference>
<dbReference type="PIRSF" id="PIRSF036894">
    <property type="entry name" value="PMI_Firm_short"/>
    <property type="match status" value="1"/>
</dbReference>
<dbReference type="SUPFAM" id="SSF51182">
    <property type="entry name" value="RmlC-like cupins"/>
    <property type="match status" value="1"/>
</dbReference>
<organism evidence="4 5">
    <name type="scientific">Thalassobacterium sedimentorum</name>
    <dbReference type="NCBI Taxonomy" id="3041258"/>
    <lineage>
        <taxon>Bacteria</taxon>
        <taxon>Pseudomonadati</taxon>
        <taxon>Verrucomicrobiota</taxon>
        <taxon>Opitutia</taxon>
        <taxon>Puniceicoccales</taxon>
        <taxon>Coraliomargaritaceae</taxon>
        <taxon>Thalassobacterium</taxon>
    </lineage>
</organism>
<comment type="caution">
    <text evidence="4">The sequence shown here is derived from an EMBL/GenBank/DDBJ whole genome shotgun (WGS) entry which is preliminary data.</text>
</comment>
<name>A0ABU1AHQ9_9BACT</name>
<proteinExistence type="predicted"/>
<reference evidence="4 5" key="1">
    <citation type="submission" date="2023-04" db="EMBL/GenBank/DDBJ databases">
        <title>A novel bacteria isolated from coastal sediment.</title>
        <authorList>
            <person name="Liu X.-J."/>
            <person name="Du Z.-J."/>
        </authorList>
    </citation>
    <scope>NUCLEOTIDE SEQUENCE [LARGE SCALE GENOMIC DNA]</scope>
    <source>
        <strain evidence="4 5">SDUM461004</strain>
    </source>
</reference>
<keyword evidence="5" id="KW-1185">Reference proteome</keyword>
<dbReference type="InterPro" id="IPR051804">
    <property type="entry name" value="Carb_Metab_Reg_Kinase/Isom"/>
</dbReference>
<evidence type="ECO:0000256" key="1">
    <source>
        <dbReference type="ARBA" id="ARBA00022723"/>
    </source>
</evidence>
<feature type="domain" description="Phosphomannose isomerase type I catalytic" evidence="3">
    <location>
        <begin position="6"/>
        <end position="107"/>
    </location>
</feature>
<protein>
    <submittedName>
        <fullName evidence="4">Class I mannose-6-phosphate isomerase</fullName>
    </submittedName>
</protein>
<keyword evidence="2" id="KW-0862">Zinc</keyword>
<keyword evidence="4" id="KW-0413">Isomerase</keyword>
<evidence type="ECO:0000259" key="3">
    <source>
        <dbReference type="Pfam" id="PF20511"/>
    </source>
</evidence>
<dbReference type="PANTHER" id="PTHR42742:SF3">
    <property type="entry name" value="FRUCTOKINASE"/>
    <property type="match status" value="1"/>
</dbReference>
<dbReference type="Gene3D" id="2.60.120.10">
    <property type="entry name" value="Jelly Rolls"/>
    <property type="match status" value="1"/>
</dbReference>
<dbReference type="CDD" id="cd07010">
    <property type="entry name" value="cupin_PMI_type_I_N_bac"/>
    <property type="match status" value="1"/>
</dbReference>
<evidence type="ECO:0000313" key="5">
    <source>
        <dbReference type="Proteomes" id="UP001243717"/>
    </source>
</evidence>
<dbReference type="Proteomes" id="UP001243717">
    <property type="component" value="Unassembled WGS sequence"/>
</dbReference>
<keyword evidence="1" id="KW-0479">Metal-binding</keyword>
<accession>A0ABU1AHQ9</accession>
<dbReference type="GO" id="GO:0016853">
    <property type="term" value="F:isomerase activity"/>
    <property type="evidence" value="ECO:0007669"/>
    <property type="project" value="UniProtKB-KW"/>
</dbReference>